<evidence type="ECO:0000256" key="4">
    <source>
        <dbReference type="ARBA" id="ARBA00022490"/>
    </source>
</evidence>
<keyword evidence="8" id="KW-1185">Reference proteome</keyword>
<dbReference type="Proteomes" id="UP001199044">
    <property type="component" value="Unassembled WGS sequence"/>
</dbReference>
<gene>
    <name evidence="7" type="ORF">LDJ79_02685</name>
</gene>
<reference evidence="8" key="1">
    <citation type="submission" date="2023-07" db="EMBL/GenBank/DDBJ databases">
        <title>Molecular identification of indigenous halophilic bacteria isolated from red sea cost, biodegradation of synthetic dyes and assessment of degraded metabolite toxicity.</title>
        <authorList>
            <person name="Chaieb K."/>
            <person name="Altayb H.N."/>
        </authorList>
    </citation>
    <scope>NUCLEOTIDE SEQUENCE [LARGE SCALE GENOMIC DNA]</scope>
    <source>
        <strain evidence="8">K20</strain>
    </source>
</reference>
<evidence type="ECO:0000313" key="7">
    <source>
        <dbReference type="EMBL" id="MCA2015000.1"/>
    </source>
</evidence>
<comment type="caution">
    <text evidence="7">The sequence shown here is derived from an EMBL/GenBank/DDBJ whole genome shotgun (WGS) entry which is preliminary data.</text>
</comment>
<dbReference type="InterPro" id="IPR014729">
    <property type="entry name" value="Rossmann-like_a/b/a_fold"/>
</dbReference>
<dbReference type="PANTHER" id="PTHR46268:SF23">
    <property type="entry name" value="UNIVERSAL STRESS PROTEIN A-RELATED"/>
    <property type="match status" value="1"/>
</dbReference>
<protein>
    <recommendedName>
        <fullName evidence="5">Universal stress protein</fullName>
    </recommendedName>
</protein>
<evidence type="ECO:0000256" key="5">
    <source>
        <dbReference type="PIRNR" id="PIRNR006276"/>
    </source>
</evidence>
<dbReference type="InterPro" id="IPR006016">
    <property type="entry name" value="UspA"/>
</dbReference>
<dbReference type="PANTHER" id="PTHR46268">
    <property type="entry name" value="STRESS RESPONSE PROTEIN NHAX"/>
    <property type="match status" value="1"/>
</dbReference>
<evidence type="ECO:0000313" key="8">
    <source>
        <dbReference type="Proteomes" id="UP001199044"/>
    </source>
</evidence>
<evidence type="ECO:0000259" key="6">
    <source>
        <dbReference type="Pfam" id="PF00582"/>
    </source>
</evidence>
<dbReference type="PIRSF" id="PIRSF006276">
    <property type="entry name" value="UspA"/>
    <property type="match status" value="1"/>
</dbReference>
<dbReference type="SUPFAM" id="SSF52402">
    <property type="entry name" value="Adenine nucleotide alpha hydrolases-like"/>
    <property type="match status" value="1"/>
</dbReference>
<dbReference type="Gene3D" id="3.40.50.620">
    <property type="entry name" value="HUPs"/>
    <property type="match status" value="1"/>
</dbReference>
<evidence type="ECO:0000256" key="3">
    <source>
        <dbReference type="ARBA" id="ARBA00011738"/>
    </source>
</evidence>
<organism evidence="7 8">
    <name type="scientific">Vibrio tritonius</name>
    <dbReference type="NCBI Taxonomy" id="1435069"/>
    <lineage>
        <taxon>Bacteria</taxon>
        <taxon>Pseudomonadati</taxon>
        <taxon>Pseudomonadota</taxon>
        <taxon>Gammaproteobacteria</taxon>
        <taxon>Vibrionales</taxon>
        <taxon>Vibrionaceae</taxon>
        <taxon>Vibrio</taxon>
    </lineage>
</organism>
<comment type="subunit">
    <text evidence="3">Homodimer.</text>
</comment>
<keyword evidence="4 5" id="KW-0963">Cytoplasm</keyword>
<sequence length="141" mass="15606">MGYQHILVAVDLSEDSKVLVDKAVAFARPLNAQLSFIHIDVNYAELYTGLIDINLAETQHNSMEASLNQLQDLAKYAGYPINHTLVGSGDLSNEICDTIAEFNIDLVVCGHHQDFWSKILSSTKQLMNCTPVDLLVVPFVD</sequence>
<dbReference type="RefSeq" id="WP_068715743.1">
    <property type="nucleotide sequence ID" value="NZ_AP014635.1"/>
</dbReference>
<dbReference type="Pfam" id="PF00582">
    <property type="entry name" value="Usp"/>
    <property type="match status" value="1"/>
</dbReference>
<dbReference type="CDD" id="cd23657">
    <property type="entry name" value="USP-A-like"/>
    <property type="match status" value="1"/>
</dbReference>
<comment type="similarity">
    <text evidence="2 5">Belongs to the universal stress protein A family.</text>
</comment>
<feature type="domain" description="UspA" evidence="6">
    <location>
        <begin position="3"/>
        <end position="138"/>
    </location>
</feature>
<dbReference type="EMBL" id="JAIWIU010000014">
    <property type="protein sequence ID" value="MCA2015000.1"/>
    <property type="molecule type" value="Genomic_DNA"/>
</dbReference>
<accession>A0ABS7YH46</accession>
<comment type="subcellular location">
    <subcellularLocation>
        <location evidence="1 5">Cytoplasm</location>
    </subcellularLocation>
</comment>
<proteinExistence type="inferred from homology"/>
<name>A0ABS7YH46_9VIBR</name>
<evidence type="ECO:0000256" key="2">
    <source>
        <dbReference type="ARBA" id="ARBA00008791"/>
    </source>
</evidence>
<evidence type="ECO:0000256" key="1">
    <source>
        <dbReference type="ARBA" id="ARBA00004496"/>
    </source>
</evidence>
<dbReference type="InterPro" id="IPR006015">
    <property type="entry name" value="Universal_stress_UspA"/>
</dbReference>